<keyword evidence="3" id="KW-1185">Reference proteome</keyword>
<evidence type="ECO:0000256" key="1">
    <source>
        <dbReference type="SAM" id="MobiDB-lite"/>
    </source>
</evidence>
<reference evidence="2 3" key="1">
    <citation type="submission" date="2017-06" db="EMBL/GenBank/DDBJ databases">
        <title>Neisseria chenwenguii sp. nov., isolated from the intestinal contents of Tibetan Plateau Pika in Yushu, Qinghai Province, China.</title>
        <authorList>
            <person name="Zhang G."/>
        </authorList>
    </citation>
    <scope>NUCLEOTIDE SEQUENCE [LARGE SCALE GENOMIC DNA]</scope>
    <source>
        <strain evidence="2 3">10023</strain>
    </source>
</reference>
<proteinExistence type="predicted"/>
<dbReference type="KEGG" id="nei:BG910_04765"/>
<feature type="region of interest" description="Disordered" evidence="1">
    <location>
        <begin position="106"/>
        <end position="126"/>
    </location>
</feature>
<dbReference type="AlphaFoldDB" id="A0A220S158"/>
<dbReference type="EMBL" id="CP022278">
    <property type="protein sequence ID" value="ASK27142.1"/>
    <property type="molecule type" value="Genomic_DNA"/>
</dbReference>
<dbReference type="Proteomes" id="UP000198238">
    <property type="component" value="Chromosome"/>
</dbReference>
<name>A0A220S158_9NEIS</name>
<evidence type="ECO:0000313" key="2">
    <source>
        <dbReference type="EMBL" id="ASK27142.1"/>
    </source>
</evidence>
<organism evidence="2 3">
    <name type="scientific">Neisseria chenwenguii</name>
    <dbReference type="NCBI Taxonomy" id="1853278"/>
    <lineage>
        <taxon>Bacteria</taxon>
        <taxon>Pseudomonadati</taxon>
        <taxon>Pseudomonadota</taxon>
        <taxon>Betaproteobacteria</taxon>
        <taxon>Neisseriales</taxon>
        <taxon>Neisseriaceae</taxon>
        <taxon>Neisseria</taxon>
    </lineage>
</organism>
<dbReference type="RefSeq" id="WP_089035855.1">
    <property type="nucleotide sequence ID" value="NZ_CP022278.1"/>
</dbReference>
<sequence>MSDLDDFIKTHGDKLSSGKRSVLEPYKGEILKMKQLGFAEKLILQFLLEKKNVTVSQQALNRFIRTRLKKPDSETEKLAGTSNNVNQLTKKQMAFSETEKPAIIPEQPLNSQKFDWQKPINPEEMF</sequence>
<protein>
    <submittedName>
        <fullName evidence="2">Uncharacterized protein</fullName>
    </submittedName>
</protein>
<accession>A0A220S158</accession>
<evidence type="ECO:0000313" key="3">
    <source>
        <dbReference type="Proteomes" id="UP000198238"/>
    </source>
</evidence>
<gene>
    <name evidence="2" type="ORF">BG910_04765</name>
</gene>